<evidence type="ECO:0000313" key="1">
    <source>
        <dbReference type="EMBL" id="EKX40487.1"/>
    </source>
</evidence>
<proteinExistence type="predicted"/>
<dbReference type="EnsemblProtists" id="EKX40487">
    <property type="protein sequence ID" value="EKX40487"/>
    <property type="gene ID" value="GUITHDRAFT_113519"/>
</dbReference>
<dbReference type="AlphaFoldDB" id="L1IWL1"/>
<dbReference type="RefSeq" id="XP_005827467.1">
    <property type="nucleotide sequence ID" value="XM_005827410.1"/>
</dbReference>
<reference evidence="3" key="2">
    <citation type="submission" date="2012-11" db="EMBL/GenBank/DDBJ databases">
        <authorList>
            <person name="Kuo A."/>
            <person name="Curtis B.A."/>
            <person name="Tanifuji G."/>
            <person name="Burki F."/>
            <person name="Gruber A."/>
            <person name="Irimia M."/>
            <person name="Maruyama S."/>
            <person name="Arias M.C."/>
            <person name="Ball S.G."/>
            <person name="Gile G.H."/>
            <person name="Hirakawa Y."/>
            <person name="Hopkins J.F."/>
            <person name="Rensing S.A."/>
            <person name="Schmutz J."/>
            <person name="Symeonidi A."/>
            <person name="Elias M."/>
            <person name="Eveleigh R.J."/>
            <person name="Herman E.K."/>
            <person name="Klute M.J."/>
            <person name="Nakayama T."/>
            <person name="Obornik M."/>
            <person name="Reyes-Prieto A."/>
            <person name="Armbrust E.V."/>
            <person name="Aves S.J."/>
            <person name="Beiko R.G."/>
            <person name="Coutinho P."/>
            <person name="Dacks J.B."/>
            <person name="Durnford D.G."/>
            <person name="Fast N.M."/>
            <person name="Green B.R."/>
            <person name="Grisdale C."/>
            <person name="Hempe F."/>
            <person name="Henrissat B."/>
            <person name="Hoppner M.P."/>
            <person name="Ishida K.-I."/>
            <person name="Kim E."/>
            <person name="Koreny L."/>
            <person name="Kroth P.G."/>
            <person name="Liu Y."/>
            <person name="Malik S.-B."/>
            <person name="Maier U.G."/>
            <person name="McRose D."/>
            <person name="Mock T."/>
            <person name="Neilson J.A."/>
            <person name="Onodera N.T."/>
            <person name="Poole A.M."/>
            <person name="Pritham E.J."/>
            <person name="Richards T.A."/>
            <person name="Rocap G."/>
            <person name="Roy S.W."/>
            <person name="Sarai C."/>
            <person name="Schaack S."/>
            <person name="Shirato S."/>
            <person name="Slamovits C.H."/>
            <person name="Spencer D.F."/>
            <person name="Suzuki S."/>
            <person name="Worden A.Z."/>
            <person name="Zauner S."/>
            <person name="Barry K."/>
            <person name="Bell C."/>
            <person name="Bharti A.K."/>
            <person name="Crow J.A."/>
            <person name="Grimwood J."/>
            <person name="Kramer R."/>
            <person name="Lindquist E."/>
            <person name="Lucas S."/>
            <person name="Salamov A."/>
            <person name="McFadden G.I."/>
            <person name="Lane C.E."/>
            <person name="Keeling P.J."/>
            <person name="Gray M.W."/>
            <person name="Grigoriev I.V."/>
            <person name="Archibald J.M."/>
        </authorList>
    </citation>
    <scope>NUCLEOTIDE SEQUENCE</scope>
    <source>
        <strain evidence="3">CCMP2712</strain>
    </source>
</reference>
<protein>
    <submittedName>
        <fullName evidence="1 2">Uncharacterized protein</fullName>
    </submittedName>
</protein>
<dbReference type="EMBL" id="JH993031">
    <property type="protein sequence ID" value="EKX40487.1"/>
    <property type="molecule type" value="Genomic_DNA"/>
</dbReference>
<dbReference type="GeneID" id="19047052"/>
<keyword evidence="3" id="KW-1185">Reference proteome</keyword>
<gene>
    <name evidence="1" type="ORF">GUITHDRAFT_113519</name>
</gene>
<sequence length="144" mass="16254">MENTYCKPKASNFPCVDALLLSDQEVLYMFQMTIAGKHPIKLGPLCRMLTALRAKNKFERVCLVFVLPSELEGKARWRGAQVFTNDKTASEMEKQQMENVTQHAMFLSKKDVAWLKGAEISIQLVDKARSQSEEQLEGGDEATP</sequence>
<organism evidence="1">
    <name type="scientific">Guillardia theta (strain CCMP2712)</name>
    <name type="common">Cryptophyte</name>
    <dbReference type="NCBI Taxonomy" id="905079"/>
    <lineage>
        <taxon>Eukaryota</taxon>
        <taxon>Cryptophyceae</taxon>
        <taxon>Pyrenomonadales</taxon>
        <taxon>Geminigeraceae</taxon>
        <taxon>Guillardia</taxon>
    </lineage>
</organism>
<dbReference type="HOGENOM" id="CLU_2008298_0_0_1"/>
<evidence type="ECO:0000313" key="3">
    <source>
        <dbReference type="Proteomes" id="UP000011087"/>
    </source>
</evidence>
<reference evidence="1 3" key="1">
    <citation type="journal article" date="2012" name="Nature">
        <title>Algal genomes reveal evolutionary mosaicism and the fate of nucleomorphs.</title>
        <authorList>
            <consortium name="DOE Joint Genome Institute"/>
            <person name="Curtis B.A."/>
            <person name="Tanifuji G."/>
            <person name="Burki F."/>
            <person name="Gruber A."/>
            <person name="Irimia M."/>
            <person name="Maruyama S."/>
            <person name="Arias M.C."/>
            <person name="Ball S.G."/>
            <person name="Gile G.H."/>
            <person name="Hirakawa Y."/>
            <person name="Hopkins J.F."/>
            <person name="Kuo A."/>
            <person name="Rensing S.A."/>
            <person name="Schmutz J."/>
            <person name="Symeonidi A."/>
            <person name="Elias M."/>
            <person name="Eveleigh R.J."/>
            <person name="Herman E.K."/>
            <person name="Klute M.J."/>
            <person name="Nakayama T."/>
            <person name="Obornik M."/>
            <person name="Reyes-Prieto A."/>
            <person name="Armbrust E.V."/>
            <person name="Aves S.J."/>
            <person name="Beiko R.G."/>
            <person name="Coutinho P."/>
            <person name="Dacks J.B."/>
            <person name="Durnford D.G."/>
            <person name="Fast N.M."/>
            <person name="Green B.R."/>
            <person name="Grisdale C.J."/>
            <person name="Hempel F."/>
            <person name="Henrissat B."/>
            <person name="Hoppner M.P."/>
            <person name="Ishida K."/>
            <person name="Kim E."/>
            <person name="Koreny L."/>
            <person name="Kroth P.G."/>
            <person name="Liu Y."/>
            <person name="Malik S.B."/>
            <person name="Maier U.G."/>
            <person name="McRose D."/>
            <person name="Mock T."/>
            <person name="Neilson J.A."/>
            <person name="Onodera N.T."/>
            <person name="Poole A.M."/>
            <person name="Pritham E.J."/>
            <person name="Richards T.A."/>
            <person name="Rocap G."/>
            <person name="Roy S.W."/>
            <person name="Sarai C."/>
            <person name="Schaack S."/>
            <person name="Shirato S."/>
            <person name="Slamovits C.H."/>
            <person name="Spencer D.F."/>
            <person name="Suzuki S."/>
            <person name="Worden A.Z."/>
            <person name="Zauner S."/>
            <person name="Barry K."/>
            <person name="Bell C."/>
            <person name="Bharti A.K."/>
            <person name="Crow J.A."/>
            <person name="Grimwood J."/>
            <person name="Kramer R."/>
            <person name="Lindquist E."/>
            <person name="Lucas S."/>
            <person name="Salamov A."/>
            <person name="McFadden G.I."/>
            <person name="Lane C.E."/>
            <person name="Keeling P.J."/>
            <person name="Gray M.W."/>
            <person name="Grigoriev I.V."/>
            <person name="Archibald J.M."/>
        </authorList>
    </citation>
    <scope>NUCLEOTIDE SEQUENCE</scope>
    <source>
        <strain evidence="1 3">CCMP2712</strain>
    </source>
</reference>
<reference evidence="2" key="3">
    <citation type="submission" date="2016-03" db="UniProtKB">
        <authorList>
            <consortium name="EnsemblProtists"/>
        </authorList>
    </citation>
    <scope>IDENTIFICATION</scope>
</reference>
<evidence type="ECO:0000313" key="2">
    <source>
        <dbReference type="EnsemblProtists" id="EKX40487"/>
    </source>
</evidence>
<dbReference type="KEGG" id="gtt:GUITHDRAFT_113519"/>
<dbReference type="Proteomes" id="UP000011087">
    <property type="component" value="Unassembled WGS sequence"/>
</dbReference>
<name>L1IWL1_GUITC</name>
<accession>L1IWL1</accession>